<feature type="transmembrane region" description="Helical" evidence="1">
    <location>
        <begin position="157"/>
        <end position="178"/>
    </location>
</feature>
<dbReference type="Proteomes" id="UP000278422">
    <property type="component" value="Unassembled WGS sequence"/>
</dbReference>
<accession>A0A3R8PPX4</accession>
<dbReference type="OrthoDB" id="4375110at2"/>
<evidence type="ECO:0000256" key="1">
    <source>
        <dbReference type="SAM" id="Phobius"/>
    </source>
</evidence>
<keyword evidence="5" id="KW-1185">Reference proteome</keyword>
<protein>
    <recommendedName>
        <fullName evidence="6">GAP family protein</fullName>
    </recommendedName>
</protein>
<feature type="transmembrane region" description="Helical" evidence="1">
    <location>
        <begin position="199"/>
        <end position="220"/>
    </location>
</feature>
<dbReference type="RefSeq" id="WP_010272798.1">
    <property type="nucleotide sequence ID" value="NZ_CP066067.1"/>
</dbReference>
<keyword evidence="1" id="KW-0812">Transmembrane</keyword>
<reference evidence="4 5" key="1">
    <citation type="submission" date="2018-01" db="EMBL/GenBank/DDBJ databases">
        <title>Twenty Corynebacterium bovis Genomes.</title>
        <authorList>
            <person name="Gulvik C.A."/>
        </authorList>
    </citation>
    <scope>NUCLEOTIDE SEQUENCE [LARGE SCALE GENOMIC DNA]</scope>
    <source>
        <strain evidence="3 5">16-2004</strain>
        <strain evidence="2 4">F6900</strain>
    </source>
</reference>
<evidence type="ECO:0000313" key="3">
    <source>
        <dbReference type="EMBL" id="RRQ05333.1"/>
    </source>
</evidence>
<proteinExistence type="predicted"/>
<feature type="transmembrane region" description="Helical" evidence="1">
    <location>
        <begin position="6"/>
        <end position="26"/>
    </location>
</feature>
<feature type="transmembrane region" description="Helical" evidence="1">
    <location>
        <begin position="38"/>
        <end position="60"/>
    </location>
</feature>
<name>A0A3R8PPX4_9CORY</name>
<sequence>MFHALALAFLDSVNILLIGVIAALGIGLPRGARYGRVVGLLVAGDWLGVLLLALVCLLIFDGLGDVMTAFVTSPAFGVVLVATAVLVAVLTWRGGDGGGSGAVLGRVGGALRSPSVATLLTGSVLGVVQSATSVPFYTGLIVMSAGGFSPVVRGLGLLGYATVALSLPFLSAVVMGVVRAYPDSWCGRVVDALRRRPVAAAKTCGYVVAVLLLALGVTHLV</sequence>
<evidence type="ECO:0000313" key="4">
    <source>
        <dbReference type="Proteomes" id="UP000276526"/>
    </source>
</evidence>
<comment type="caution">
    <text evidence="3">The sequence shown here is derived from an EMBL/GenBank/DDBJ whole genome shotgun (WGS) entry which is preliminary data.</text>
</comment>
<keyword evidence="1" id="KW-0472">Membrane</keyword>
<dbReference type="EMBL" id="PQNK01000004">
    <property type="protein sequence ID" value="RRO87283.1"/>
    <property type="molecule type" value="Genomic_DNA"/>
</dbReference>
<gene>
    <name evidence="3" type="ORF">CXF42_01990</name>
    <name evidence="2" type="ORF">CXF48_03745</name>
</gene>
<evidence type="ECO:0008006" key="6">
    <source>
        <dbReference type="Google" id="ProtNLM"/>
    </source>
</evidence>
<organism evidence="3 5">
    <name type="scientific">Corynebacterium bovis</name>
    <dbReference type="NCBI Taxonomy" id="36808"/>
    <lineage>
        <taxon>Bacteria</taxon>
        <taxon>Bacillati</taxon>
        <taxon>Actinomycetota</taxon>
        <taxon>Actinomycetes</taxon>
        <taxon>Mycobacteriales</taxon>
        <taxon>Corynebacteriaceae</taxon>
        <taxon>Corynebacterium</taxon>
    </lineage>
</organism>
<dbReference type="AlphaFoldDB" id="A0A3R8PPX4"/>
<dbReference type="EMBL" id="PQNQ01000003">
    <property type="protein sequence ID" value="RRQ05333.1"/>
    <property type="molecule type" value="Genomic_DNA"/>
</dbReference>
<evidence type="ECO:0000313" key="5">
    <source>
        <dbReference type="Proteomes" id="UP000278422"/>
    </source>
</evidence>
<evidence type="ECO:0000313" key="2">
    <source>
        <dbReference type="EMBL" id="RRO87283.1"/>
    </source>
</evidence>
<dbReference type="Proteomes" id="UP000276526">
    <property type="component" value="Unassembled WGS sequence"/>
</dbReference>
<keyword evidence="1" id="KW-1133">Transmembrane helix</keyword>
<feature type="transmembrane region" description="Helical" evidence="1">
    <location>
        <begin position="66"/>
        <end position="90"/>
    </location>
</feature>
<feature type="transmembrane region" description="Helical" evidence="1">
    <location>
        <begin position="116"/>
        <end position="137"/>
    </location>
</feature>